<dbReference type="GO" id="GO:0016567">
    <property type="term" value="P:protein ubiquitination"/>
    <property type="evidence" value="ECO:0007669"/>
    <property type="project" value="InterPro"/>
</dbReference>
<dbReference type="InterPro" id="IPR002867">
    <property type="entry name" value="IBR_dom"/>
</dbReference>
<dbReference type="GO" id="GO:0008270">
    <property type="term" value="F:zinc ion binding"/>
    <property type="evidence" value="ECO:0007669"/>
    <property type="project" value="UniProtKB-KW"/>
</dbReference>
<keyword evidence="13" id="KW-1185">Reference proteome</keyword>
<organism evidence="12 13">
    <name type="scientific">Paramecium octaurelia</name>
    <dbReference type="NCBI Taxonomy" id="43137"/>
    <lineage>
        <taxon>Eukaryota</taxon>
        <taxon>Sar</taxon>
        <taxon>Alveolata</taxon>
        <taxon>Ciliophora</taxon>
        <taxon>Intramacronucleata</taxon>
        <taxon>Oligohymenophorea</taxon>
        <taxon>Peniculida</taxon>
        <taxon>Parameciidae</taxon>
        <taxon>Paramecium</taxon>
    </lineage>
</organism>
<evidence type="ECO:0000313" key="12">
    <source>
        <dbReference type="EMBL" id="CAD8214503.1"/>
    </source>
</evidence>
<keyword evidence="9" id="KW-0862">Zinc</keyword>
<dbReference type="Pfam" id="PF22605">
    <property type="entry name" value="IBR_2"/>
    <property type="match status" value="1"/>
</dbReference>
<keyword evidence="8" id="KW-0833">Ubl conjugation pathway</keyword>
<evidence type="ECO:0000256" key="7">
    <source>
        <dbReference type="ARBA" id="ARBA00022771"/>
    </source>
</evidence>
<dbReference type="PROSITE" id="PS51873">
    <property type="entry name" value="TRIAD"/>
    <property type="match status" value="1"/>
</dbReference>
<protein>
    <recommendedName>
        <fullName evidence="3">RBR-type E3 ubiquitin transferase</fullName>
        <ecNumber evidence="3">2.3.2.31</ecNumber>
    </recommendedName>
</protein>
<dbReference type="SMART" id="SM00184">
    <property type="entry name" value="RING"/>
    <property type="match status" value="1"/>
</dbReference>
<evidence type="ECO:0000256" key="2">
    <source>
        <dbReference type="ARBA" id="ARBA00004906"/>
    </source>
</evidence>
<evidence type="ECO:0000256" key="8">
    <source>
        <dbReference type="ARBA" id="ARBA00022786"/>
    </source>
</evidence>
<keyword evidence="5" id="KW-0479">Metal-binding</keyword>
<evidence type="ECO:0000256" key="1">
    <source>
        <dbReference type="ARBA" id="ARBA00001798"/>
    </source>
</evidence>
<gene>
    <name evidence="12" type="ORF">POCTA_138.1.T1800019</name>
</gene>
<evidence type="ECO:0000256" key="4">
    <source>
        <dbReference type="ARBA" id="ARBA00022679"/>
    </source>
</evidence>
<dbReference type="FunFam" id="1.20.120.1750:FF:000027">
    <property type="entry name" value="RBR-type E3 ubiquitin transferase"/>
    <property type="match status" value="1"/>
</dbReference>
<dbReference type="InterPro" id="IPR054694">
    <property type="entry name" value="Parkin-like_IBR"/>
</dbReference>
<reference evidence="12" key="1">
    <citation type="submission" date="2021-01" db="EMBL/GenBank/DDBJ databases">
        <authorList>
            <consortium name="Genoscope - CEA"/>
            <person name="William W."/>
        </authorList>
    </citation>
    <scope>NUCLEOTIDE SEQUENCE</scope>
</reference>
<sequence>MIEDEDIYNYQNDSGEINEVSSQQENSKEDMVEILEMKDVMKTIMNEVQELSEILYFDEDNTFELLMYYNWNKDEIFHKYDSTQLAEFKTNGVINDHQQVIYNGLKGSCSVCLCEDQLILLGCKHMFCESCIKQTIVQRVFILWVQLQTTFLNDQKILKQNGIRRSTLSKFVECSRYMAYCPAVNCNKIIKPKFTSAREVTCLCQTKFCFYCKEELHPPCPCDLVKKWLSELQKDQANFEWIRLNTKQCPFCKKDVERSFGCNYMSCKPPGGCGNAFCYVCSQPWKPYHKDHYKCNQYVPPTDNTKQEKDSIERCNFYQKRYLISEAAGQKAQESLKKIRDEYIDKIFMYLGFDMNDTKFLEEVMAELIQSRVTLKWSYCLCYYISHNNQYSSQLLDHYQKLFEHACEQLAISLMKLFNQIEKLNVEILTTPIHDLKKQFMKIKDTIQNASQKCSKMTINLELAVYQGDVFV</sequence>
<accession>A0A8S1YLC6</accession>
<dbReference type="InterPro" id="IPR031127">
    <property type="entry name" value="E3_UB_ligase_RBR"/>
</dbReference>
<dbReference type="InterPro" id="IPR017907">
    <property type="entry name" value="Znf_RING_CS"/>
</dbReference>
<dbReference type="SMART" id="SM00647">
    <property type="entry name" value="IBR"/>
    <property type="match status" value="2"/>
</dbReference>
<dbReference type="InterPro" id="IPR044066">
    <property type="entry name" value="TRIAD_supradom"/>
</dbReference>
<dbReference type="OrthoDB" id="10009520at2759"/>
<dbReference type="AlphaFoldDB" id="A0A8S1YLC6"/>
<evidence type="ECO:0000256" key="5">
    <source>
        <dbReference type="ARBA" id="ARBA00022723"/>
    </source>
</evidence>
<dbReference type="OMA" id="EGWPCER"/>
<evidence type="ECO:0000313" key="13">
    <source>
        <dbReference type="Proteomes" id="UP000683925"/>
    </source>
</evidence>
<keyword evidence="4" id="KW-0808">Transferase</keyword>
<feature type="coiled-coil region" evidence="10">
    <location>
        <begin position="407"/>
        <end position="453"/>
    </location>
</feature>
<dbReference type="Proteomes" id="UP000683925">
    <property type="component" value="Unassembled WGS sequence"/>
</dbReference>
<dbReference type="InterPro" id="IPR001841">
    <property type="entry name" value="Znf_RING"/>
</dbReference>
<dbReference type="EMBL" id="CAJJDP010000184">
    <property type="protein sequence ID" value="CAD8214503.1"/>
    <property type="molecule type" value="Genomic_DNA"/>
</dbReference>
<keyword evidence="6" id="KW-0677">Repeat</keyword>
<comment type="caution">
    <text evidence="12">The sequence shown here is derived from an EMBL/GenBank/DDBJ whole genome shotgun (WGS) entry which is preliminary data.</text>
</comment>
<keyword evidence="10" id="KW-0175">Coiled coil</keyword>
<evidence type="ECO:0000256" key="10">
    <source>
        <dbReference type="SAM" id="Coils"/>
    </source>
</evidence>
<comment type="catalytic activity">
    <reaction evidence="1">
        <text>[E2 ubiquitin-conjugating enzyme]-S-ubiquitinyl-L-cysteine + [acceptor protein]-L-lysine = [E2 ubiquitin-conjugating enzyme]-L-cysteine + [acceptor protein]-N(6)-ubiquitinyl-L-lysine.</text>
        <dbReference type="EC" id="2.3.2.31"/>
    </reaction>
</comment>
<keyword evidence="7" id="KW-0863">Zinc-finger</keyword>
<feature type="domain" description="RING-type" evidence="11">
    <location>
        <begin position="105"/>
        <end position="299"/>
    </location>
</feature>
<dbReference type="Pfam" id="PF01485">
    <property type="entry name" value="IBR"/>
    <property type="match status" value="1"/>
</dbReference>
<dbReference type="PROSITE" id="PS00518">
    <property type="entry name" value="ZF_RING_1"/>
    <property type="match status" value="1"/>
</dbReference>
<dbReference type="EC" id="2.3.2.31" evidence="3"/>
<dbReference type="GO" id="GO:0061630">
    <property type="term" value="F:ubiquitin protein ligase activity"/>
    <property type="evidence" value="ECO:0007669"/>
    <property type="project" value="UniProtKB-EC"/>
</dbReference>
<evidence type="ECO:0000259" key="11">
    <source>
        <dbReference type="PROSITE" id="PS51873"/>
    </source>
</evidence>
<evidence type="ECO:0000256" key="6">
    <source>
        <dbReference type="ARBA" id="ARBA00022737"/>
    </source>
</evidence>
<evidence type="ECO:0000256" key="3">
    <source>
        <dbReference type="ARBA" id="ARBA00012251"/>
    </source>
</evidence>
<evidence type="ECO:0000256" key="9">
    <source>
        <dbReference type="ARBA" id="ARBA00022833"/>
    </source>
</evidence>
<name>A0A8S1YLC6_PAROT</name>
<proteinExistence type="predicted"/>
<dbReference type="PANTHER" id="PTHR11685">
    <property type="entry name" value="RBR FAMILY RING FINGER AND IBR DOMAIN-CONTAINING"/>
    <property type="match status" value="1"/>
</dbReference>
<comment type="pathway">
    <text evidence="2">Protein modification; protein ubiquitination.</text>
</comment>